<dbReference type="Proteomes" id="UP001275867">
    <property type="component" value="Unassembled WGS sequence"/>
</dbReference>
<dbReference type="SMART" id="SM00342">
    <property type="entry name" value="HTH_ARAC"/>
    <property type="match status" value="1"/>
</dbReference>
<organism evidence="5 8">
    <name type="scientific">Pediococcus parvulus</name>
    <dbReference type="NCBI Taxonomy" id="54062"/>
    <lineage>
        <taxon>Bacteria</taxon>
        <taxon>Bacillati</taxon>
        <taxon>Bacillota</taxon>
        <taxon>Bacilli</taxon>
        <taxon>Lactobacillales</taxon>
        <taxon>Lactobacillaceae</taxon>
        <taxon>Pediococcus</taxon>
    </lineage>
</organism>
<keyword evidence="3" id="KW-0804">Transcription</keyword>
<dbReference type="PROSITE" id="PS00041">
    <property type="entry name" value="HTH_ARAC_FAMILY_1"/>
    <property type="match status" value="1"/>
</dbReference>
<dbReference type="GO" id="GO:0003700">
    <property type="term" value="F:DNA-binding transcription factor activity"/>
    <property type="evidence" value="ECO:0007669"/>
    <property type="project" value="InterPro"/>
</dbReference>
<dbReference type="Pfam" id="PF02311">
    <property type="entry name" value="AraC_binding"/>
    <property type="match status" value="1"/>
</dbReference>
<dbReference type="InterPro" id="IPR018060">
    <property type="entry name" value="HTH_AraC"/>
</dbReference>
<gene>
    <name evidence="6" type="ORF">A7K95_02760</name>
    <name evidence="5" type="ORF">GA842_07575</name>
</gene>
<dbReference type="Gene3D" id="2.60.120.10">
    <property type="entry name" value="Jelly Rolls"/>
    <property type="match status" value="1"/>
</dbReference>
<dbReference type="Gene3D" id="1.10.10.60">
    <property type="entry name" value="Homeodomain-like"/>
    <property type="match status" value="1"/>
</dbReference>
<dbReference type="GO" id="GO:0043565">
    <property type="term" value="F:sequence-specific DNA binding"/>
    <property type="evidence" value="ECO:0007669"/>
    <property type="project" value="InterPro"/>
</dbReference>
<reference evidence="5" key="2">
    <citation type="submission" date="2019-10" db="EMBL/GenBank/DDBJ databases">
        <title>Malate fermentation in French cider.</title>
        <authorList>
            <person name="Cousin F.J."/>
            <person name="Medina Fernandez S."/>
            <person name="Misery B."/>
            <person name="Laplace J.-M."/>
            <person name="Cretenet M."/>
        </authorList>
    </citation>
    <scope>NUCLEOTIDE SEQUENCE</scope>
    <source>
        <strain evidence="5">UCMA15901</strain>
    </source>
</reference>
<evidence type="ECO:0000313" key="8">
    <source>
        <dbReference type="Proteomes" id="UP001275867"/>
    </source>
</evidence>
<comment type="caution">
    <text evidence="5">The sequence shown here is derived from an EMBL/GenBank/DDBJ whole genome shotgun (WGS) entry which is preliminary data.</text>
</comment>
<evidence type="ECO:0000313" key="5">
    <source>
        <dbReference type="EMBL" id="MDV7694729.1"/>
    </source>
</evidence>
<dbReference type="PROSITE" id="PS01124">
    <property type="entry name" value="HTH_ARAC_FAMILY_2"/>
    <property type="match status" value="1"/>
</dbReference>
<dbReference type="PANTHER" id="PTHR43280">
    <property type="entry name" value="ARAC-FAMILY TRANSCRIPTIONAL REGULATOR"/>
    <property type="match status" value="1"/>
</dbReference>
<evidence type="ECO:0000313" key="6">
    <source>
        <dbReference type="EMBL" id="OAD64817.1"/>
    </source>
</evidence>
<dbReference type="InterPro" id="IPR037923">
    <property type="entry name" value="HTH-like"/>
</dbReference>
<accession>A0AAP5WE32</accession>
<sequence>MQIQHENVQVMPGLPFKYYEHSPLTSINVAPHWHQGIELNCLTAGKTLKFVTDGKTAEYHPGDIWAVNRRSVHSASGDPNVDWAEFGLIIDDDFLQAQLPKSANWQITLVGPQAKQNDPTGYAAIRTHLIAIHDILAQGISDLARLSVLSHFYNLLVLLAQSFTIPVAPQNVKTNPSLADTVMDYIDHTYAHPITGATLARQFHVSLTTLNQQFNANLQMSVNRYLRLVRLMNVRRLLLETDKPIDYIANICGFTNNKTLNRNFKAWKNLTPTAYRQTYARYHKIDTSCFQNRPL</sequence>
<feature type="domain" description="HTH araC/xylS-type" evidence="4">
    <location>
        <begin position="180"/>
        <end position="278"/>
    </location>
</feature>
<dbReference type="EMBL" id="WERX01000023">
    <property type="protein sequence ID" value="MDV7694729.1"/>
    <property type="molecule type" value="Genomic_DNA"/>
</dbReference>
<reference evidence="6 7" key="1">
    <citation type="submission" date="2016-05" db="EMBL/GenBank/DDBJ databases">
        <title>Draft genome sequence of Pediococcus parvulus 2.6, a probiotic beta-glucan producer strain.</title>
        <authorList>
            <person name="Mohedano M.L."/>
            <person name="Perez-Ramos A."/>
            <person name="Duenas M.T."/>
            <person name="Lamontanara A."/>
            <person name="Orru L."/>
            <person name="Spano G."/>
            <person name="Capozzi V."/>
            <person name="Lopez P."/>
        </authorList>
    </citation>
    <scope>NUCLEOTIDE SEQUENCE [LARGE SCALE GENOMIC DNA]</scope>
    <source>
        <strain evidence="6 7">2.6</strain>
    </source>
</reference>
<dbReference type="InterPro" id="IPR014710">
    <property type="entry name" value="RmlC-like_jellyroll"/>
</dbReference>
<proteinExistence type="predicted"/>
<keyword evidence="7" id="KW-1185">Reference proteome</keyword>
<evidence type="ECO:0000256" key="2">
    <source>
        <dbReference type="ARBA" id="ARBA00023125"/>
    </source>
</evidence>
<dbReference type="EMBL" id="LXND01000021">
    <property type="protein sequence ID" value="OAD64817.1"/>
    <property type="molecule type" value="Genomic_DNA"/>
</dbReference>
<dbReference type="RefSeq" id="WP_068804997.1">
    <property type="nucleotide sequence ID" value="NZ_CP158977.1"/>
</dbReference>
<dbReference type="Proteomes" id="UP000077280">
    <property type="component" value="Unassembled WGS sequence"/>
</dbReference>
<dbReference type="SUPFAM" id="SSF46689">
    <property type="entry name" value="Homeodomain-like"/>
    <property type="match status" value="1"/>
</dbReference>
<keyword evidence="1" id="KW-0805">Transcription regulation</keyword>
<dbReference type="InterPro" id="IPR009057">
    <property type="entry name" value="Homeodomain-like_sf"/>
</dbReference>
<dbReference type="AlphaFoldDB" id="A0AAP5WE32"/>
<evidence type="ECO:0000259" key="4">
    <source>
        <dbReference type="PROSITE" id="PS01124"/>
    </source>
</evidence>
<name>A0AAP5WE32_9LACO</name>
<dbReference type="Pfam" id="PF12833">
    <property type="entry name" value="HTH_18"/>
    <property type="match status" value="1"/>
</dbReference>
<dbReference type="InterPro" id="IPR018062">
    <property type="entry name" value="HTH_AraC-typ_CS"/>
</dbReference>
<protein>
    <submittedName>
        <fullName evidence="6">AraC family transcriptional regulator</fullName>
    </submittedName>
    <submittedName>
        <fullName evidence="5">Helix-turn-helix domain-containing protein</fullName>
    </submittedName>
</protein>
<dbReference type="SUPFAM" id="SSF51215">
    <property type="entry name" value="Regulatory protein AraC"/>
    <property type="match status" value="1"/>
</dbReference>
<evidence type="ECO:0000256" key="3">
    <source>
        <dbReference type="ARBA" id="ARBA00023163"/>
    </source>
</evidence>
<dbReference type="PANTHER" id="PTHR43280:SF17">
    <property type="entry name" value="ARAC-TYPE DNA-BINDING DOMAIN-CONTAINING PROTEIN"/>
    <property type="match status" value="1"/>
</dbReference>
<evidence type="ECO:0000313" key="7">
    <source>
        <dbReference type="Proteomes" id="UP000077280"/>
    </source>
</evidence>
<evidence type="ECO:0000256" key="1">
    <source>
        <dbReference type="ARBA" id="ARBA00023015"/>
    </source>
</evidence>
<keyword evidence="2" id="KW-0238">DNA-binding</keyword>
<dbReference type="InterPro" id="IPR003313">
    <property type="entry name" value="AraC-bd"/>
</dbReference>